<feature type="region of interest" description="Disordered" evidence="1">
    <location>
        <begin position="1774"/>
        <end position="1815"/>
    </location>
</feature>
<dbReference type="Pfam" id="PF00102">
    <property type="entry name" value="Y_phosphatase"/>
    <property type="match status" value="2"/>
</dbReference>
<evidence type="ECO:0000256" key="1">
    <source>
        <dbReference type="SAM" id="MobiDB-lite"/>
    </source>
</evidence>
<proteinExistence type="predicted"/>
<feature type="compositionally biased region" description="Acidic residues" evidence="1">
    <location>
        <begin position="21"/>
        <end position="41"/>
    </location>
</feature>
<dbReference type="CDD" id="cd00047">
    <property type="entry name" value="PTPc"/>
    <property type="match status" value="2"/>
</dbReference>
<dbReference type="Gene3D" id="3.90.190.10">
    <property type="entry name" value="Protein tyrosine phosphatase superfamily"/>
    <property type="match status" value="2"/>
</dbReference>
<dbReference type="SUPFAM" id="SSF50978">
    <property type="entry name" value="WD40 repeat-like"/>
    <property type="match status" value="1"/>
</dbReference>
<feature type="compositionally biased region" description="Basic and acidic residues" evidence="1">
    <location>
        <begin position="56"/>
        <end position="66"/>
    </location>
</feature>
<evidence type="ECO:0000313" key="4">
    <source>
        <dbReference type="EMBL" id="CRK98835.1"/>
    </source>
</evidence>
<dbReference type="InterPro" id="IPR003595">
    <property type="entry name" value="Tyr_Pase_cat"/>
</dbReference>
<feature type="region of interest" description="Disordered" evidence="1">
    <location>
        <begin position="141"/>
        <end position="172"/>
    </location>
</feature>
<feature type="region of interest" description="Disordered" evidence="1">
    <location>
        <begin position="1"/>
        <end position="66"/>
    </location>
</feature>
<feature type="compositionally biased region" description="Basic and acidic residues" evidence="1">
    <location>
        <begin position="1774"/>
        <end position="1785"/>
    </location>
</feature>
<dbReference type="Proteomes" id="UP000183832">
    <property type="component" value="Unassembled WGS sequence"/>
</dbReference>
<feature type="compositionally biased region" description="Polar residues" evidence="1">
    <location>
        <begin position="2449"/>
        <end position="2465"/>
    </location>
</feature>
<dbReference type="PROSITE" id="PS50056">
    <property type="entry name" value="TYR_PHOSPHATASE_2"/>
    <property type="match status" value="2"/>
</dbReference>
<feature type="region of interest" description="Disordered" evidence="1">
    <location>
        <begin position="89"/>
        <end position="123"/>
    </location>
</feature>
<protein>
    <submittedName>
        <fullName evidence="4">CLUMA_CG012000, isoform A</fullName>
    </submittedName>
</protein>
<dbReference type="SMART" id="SM00194">
    <property type="entry name" value="PTPc"/>
    <property type="match status" value="2"/>
</dbReference>
<organism evidence="4 5">
    <name type="scientific">Clunio marinus</name>
    <dbReference type="NCBI Taxonomy" id="568069"/>
    <lineage>
        <taxon>Eukaryota</taxon>
        <taxon>Metazoa</taxon>
        <taxon>Ecdysozoa</taxon>
        <taxon>Arthropoda</taxon>
        <taxon>Hexapoda</taxon>
        <taxon>Insecta</taxon>
        <taxon>Pterygota</taxon>
        <taxon>Neoptera</taxon>
        <taxon>Endopterygota</taxon>
        <taxon>Diptera</taxon>
        <taxon>Nematocera</taxon>
        <taxon>Chironomoidea</taxon>
        <taxon>Chironomidae</taxon>
        <taxon>Clunio</taxon>
    </lineage>
</organism>
<dbReference type="PROSITE" id="PS00383">
    <property type="entry name" value="TYR_PHOSPHATASE_1"/>
    <property type="match status" value="1"/>
</dbReference>
<evidence type="ECO:0000259" key="2">
    <source>
        <dbReference type="PROSITE" id="PS50055"/>
    </source>
</evidence>
<dbReference type="InterPro" id="IPR036322">
    <property type="entry name" value="WD40_repeat_dom_sf"/>
</dbReference>
<dbReference type="FunFam" id="3.90.190.10:FF:000070">
    <property type="entry name" value="Receptor-type tyrosine-protein phosphatase kappa"/>
    <property type="match status" value="1"/>
</dbReference>
<dbReference type="Gene3D" id="2.130.10.10">
    <property type="entry name" value="YVTN repeat-like/Quinoprotein amine dehydrogenase"/>
    <property type="match status" value="1"/>
</dbReference>
<dbReference type="InterPro" id="IPR001680">
    <property type="entry name" value="WD40_rpt"/>
</dbReference>
<dbReference type="InterPro" id="IPR015943">
    <property type="entry name" value="WD40/YVTN_repeat-like_dom_sf"/>
</dbReference>
<accession>A0A1J1IF45</accession>
<dbReference type="OrthoDB" id="6144703at2759"/>
<dbReference type="GO" id="GO:0009653">
    <property type="term" value="P:anatomical structure morphogenesis"/>
    <property type="evidence" value="ECO:0007669"/>
    <property type="project" value="UniProtKB-ARBA"/>
</dbReference>
<feature type="compositionally biased region" description="Acidic residues" evidence="1">
    <location>
        <begin position="1"/>
        <end position="10"/>
    </location>
</feature>
<dbReference type="EMBL" id="CVRI01000048">
    <property type="protein sequence ID" value="CRK98835.1"/>
    <property type="molecule type" value="Genomic_DNA"/>
</dbReference>
<dbReference type="InterPro" id="IPR016130">
    <property type="entry name" value="Tyr_Pase_AS"/>
</dbReference>
<dbReference type="PANTHER" id="PTHR19134">
    <property type="entry name" value="RECEPTOR-TYPE TYROSINE-PROTEIN PHOSPHATASE"/>
    <property type="match status" value="1"/>
</dbReference>
<feature type="compositionally biased region" description="Basic and acidic residues" evidence="1">
    <location>
        <begin position="11"/>
        <end position="20"/>
    </location>
</feature>
<sequence length="2495" mass="285043">MSDSSDSEFDDLAKAIKTFDSDNESEKEESGQSEDESDDHVEENANSANIKRKRRKVDELNSEEQKELEKFLFGDKESLIKNLEGNKNIFTDVDGSHSDDQTNTRNPVWEDPDDEDFKKKSLHGESQLKRKFERITGSNPSWAQLDKKKEVSDDDDSDDDFSKTVGSLAKKTTSKSLPKGELEFKRLSNINRASAKEGRITSIEFHPKSTVGIVAGTKGMVSMFSIDGRENKKIHSIEYEKYPIYSCKLNKDGDEMTLGSTDPFFHTYNLLTGYKQRTRLPKDIKNFKSFEISPCGKYMASIGEFGEVHLLHALTKELLCTLKQEYQSTSLSFSMDSNKLFSHSDDNEINIFDLRAQRVEHRFVDEGCVNGTTLSISPNGRFIATGSRQGFVNLYNYEDVFKNKNPKPEKALSNLTTEITELKFNPMSEILAICSVDKNNAVKLVHLPSATVFKNFPVQRDELGKSQTTMERSSVQSTFCESENFQHAGQVSTSITDNLKNLKKNLVKISTNVTQVTYLNMRCIRKEYFRICQSKNFFTKLDLNECTEIRKLLTKVKLTHPELFSKEEFLKTRNSNTKSFSETQETTFDRPSSDTMLSENVLDVNSEVFKVPEIPQQKRVTRSTVKKQTIEKETLQNSVQDSLTTKYMRNSQQPVAADISDTHDNLTLSEKIKLYKKSQSRYVDVEKPKKKKALSATTSLVSIPNTFNTIKLSMLNSGLLSFDKVKLSVKDENNPLSQTIPDAPTELKFFIKLCEQRRKFPVLYKIEFTTAVETHSCRHATKRNNVEKNQNQKTIPYDFNRVVLEKIQGIADSDYINASYVDSLLKPNAYIVTQGPTEETVFDFWRMVWQENVSCIVMLTKTFDFTKIMCVQYWPASKEKDECYGDTPEHQIYIGVAKEEELANFHIRTFRLYKMHNNVKVEERMLLQFHYTEWHSHTCPFSNAILEFRRRVRSVVGSTLKSDRPMLVHCNDGGGRSGVYLAIDSNIELAEEEDSFYVFGYLKKLRQSRKGLIENVEQYKFVYDTLEEYVVCGNSFFPVKDLSVKLKQKSAKDPTTKLNEYQKEYAQICKQTPRFSIGDCAGGHRGDNREKNRDVLCVPPDNFRPYLTSFQGNAFTDYINAVFVDGYTKPREYIVTEWPLKATCGEFWSLVYDHECSAVVVLCQPPHNSQTYPACWPEGRHSKKYGPVFTIDHISHNHYTNIKTWIFRINKKVISLTELMAGVKAVPRTVQLFQLTCWPLGHKVPTSTNSLVELMNMVERWRQKANGPVCVVSPDGRSRAGVYCAANACIEQVIQHSEVDVFQAVKTVRRHRPQLVDNMTEYKYCYDLVLHYVLHYLNKENEKKFIDFGRGKNIPLTPDDSNLEKIRIKSNTGRIVIDKTITGLGLKNNLYNNLNETQDSRYVIDKNGKILERKKKGRLYSLGGNEPKRERQSQLVRMKTVGTFDLCKDVTALACGFNQNIEPILEPQENEVIDDASVKLEDEIASNAGSISISPKRQRHISTSENSLAVDDSSINSNIKKKFRSLSSSSYLMDHDPNEFRSKSADLLDAAEKFEEILTTTVSASNIANKSVENICESYKNETDVENLNLIKTINCEENLNDQSENSSQIPVQIRRRTFKKSKKIVRTDSELLKDKIIAVTAEISPSPFKTPPSPTIQMSMANSREGSHDNSSRNISTDTVFSDMAEEDDENIDLEKLELEYKEHVKSNLQREYKSDGDSLDEVGKERYMPDEWKNKSIDFEFLEDDQLHELRRQSLVNSTRKSLKKIRNDSDIRTKSEGDKDTLYMKADSTETQSTEDENRIESEPQIEKKKLEKQPSLFEKRFGKLKKMNKLLKVKRFSTSALYDQKKANESSTVKGKEVQPPALSALSQISDFASSKTSLASPKSLKGKRFLLKKRKFSFFGKSQSNNDLNINLKSLASKLSLLSKSNFDLSKNNSNLRLNAVGIYGKYGASNEYRSDIITKQHGCTSPLSEAFYNATGSYQLTPMELFEKFCSQDFTGLYKHEPISDGDEKITIDTGNHSYKGAIKKSSSLRKATLLKQNSEPKFSMKSYPLDNYFTNPQEVVEEEEIESGENDENDEFSSYNVMNRRSSYGRQLEFDQNDQYFEDPDDQYYISEDPEELYQNQEEDVDEIYLMPNQRYDGSGYLRNSDEILAIDETDEEILEDSEELLKEFEGSKESKVHFEDEKDKLRAIYEICPKDGELNETENIEDEDNNLKTIISEYVKNACTSITDDSIGRSNSMDLLSNSSDTMKSNSNSEYAFDTVKQINLDSCSTSKLSLSLNSDIFDDITLAPPLDQAIKTIKICEMDDFTLTPDGSMSENNNEAKAAKQLSEQDKIRNELHSEYTIIDCDELEHDGDFEVMRFNDEKSSFAEALNKEFDKLFTRAKNDSDTDITTTPSVATVLTAIKMPSRCSMEKLEALPFEYDQETLIGSVKEEKEKPSVPLLSQSMTSTTLHQSMSTKKQESAKNKSKRSVSLGAIHKRKSNKCTPL</sequence>
<dbReference type="SMART" id="SM00404">
    <property type="entry name" value="PTPc_motif"/>
    <property type="match status" value="2"/>
</dbReference>
<evidence type="ECO:0000259" key="3">
    <source>
        <dbReference type="PROSITE" id="PS50056"/>
    </source>
</evidence>
<name>A0A1J1IF45_9DIPT</name>
<feature type="domain" description="Tyrosine-protein phosphatase" evidence="2">
    <location>
        <begin position="756"/>
        <end position="1029"/>
    </location>
</feature>
<feature type="domain" description="Tyrosine specific protein phosphatases" evidence="3">
    <location>
        <begin position="1249"/>
        <end position="1323"/>
    </location>
</feature>
<feature type="compositionally biased region" description="Basic and acidic residues" evidence="1">
    <location>
        <begin position="1799"/>
        <end position="1815"/>
    </location>
</feature>
<dbReference type="InterPro" id="IPR000387">
    <property type="entry name" value="Tyr_Pase_dom"/>
</dbReference>
<dbReference type="InterPro" id="IPR000242">
    <property type="entry name" value="PTP_cat"/>
</dbReference>
<keyword evidence="5" id="KW-1185">Reference proteome</keyword>
<dbReference type="STRING" id="568069.A0A1J1IF45"/>
<feature type="domain" description="Tyrosine-protein phosphatase" evidence="2">
    <location>
        <begin position="1061"/>
        <end position="1332"/>
    </location>
</feature>
<feature type="region of interest" description="Disordered" evidence="1">
    <location>
        <begin position="2438"/>
        <end position="2495"/>
    </location>
</feature>
<dbReference type="SUPFAM" id="SSF52799">
    <property type="entry name" value="(Phosphotyrosine protein) phosphatases II"/>
    <property type="match status" value="2"/>
</dbReference>
<dbReference type="PRINTS" id="PR00700">
    <property type="entry name" value="PRTYPHPHTASE"/>
</dbReference>
<evidence type="ECO:0000313" key="5">
    <source>
        <dbReference type="Proteomes" id="UP000183832"/>
    </source>
</evidence>
<reference evidence="4 5" key="1">
    <citation type="submission" date="2015-04" db="EMBL/GenBank/DDBJ databases">
        <authorList>
            <person name="Syromyatnikov M.Y."/>
            <person name="Popov V.N."/>
        </authorList>
    </citation>
    <scope>NUCLEOTIDE SEQUENCE [LARGE SCALE GENOMIC DNA]</scope>
</reference>
<dbReference type="InterPro" id="IPR029021">
    <property type="entry name" value="Prot-tyrosine_phosphatase-like"/>
</dbReference>
<dbReference type="SMART" id="SM00320">
    <property type="entry name" value="WD40"/>
    <property type="match status" value="5"/>
</dbReference>
<dbReference type="GO" id="GO:0048666">
    <property type="term" value="P:neuron development"/>
    <property type="evidence" value="ECO:0007669"/>
    <property type="project" value="UniProtKB-ARBA"/>
</dbReference>
<dbReference type="PANTHER" id="PTHR19134:SF561">
    <property type="entry name" value="PROTEIN TYROSINE PHOSPHATASE 36E, ISOFORM A"/>
    <property type="match status" value="1"/>
</dbReference>
<feature type="compositionally biased region" description="Basic residues" evidence="1">
    <location>
        <begin position="2484"/>
        <end position="2495"/>
    </location>
</feature>
<gene>
    <name evidence="4" type="ORF">CLUMA_CG012000</name>
</gene>
<dbReference type="GO" id="GO:0004725">
    <property type="term" value="F:protein tyrosine phosphatase activity"/>
    <property type="evidence" value="ECO:0007669"/>
    <property type="project" value="InterPro"/>
</dbReference>
<dbReference type="PROSITE" id="PS50055">
    <property type="entry name" value="TYR_PHOSPHATASE_PTP"/>
    <property type="match status" value="2"/>
</dbReference>
<dbReference type="FunFam" id="3.90.190.10:FF:000062">
    <property type="entry name" value="Receptor-type tyrosine-protein phosphatase kappa"/>
    <property type="match status" value="1"/>
</dbReference>
<dbReference type="InterPro" id="IPR050348">
    <property type="entry name" value="Protein-Tyr_Phosphatase"/>
</dbReference>
<feature type="domain" description="Tyrosine specific protein phosphatases" evidence="3">
    <location>
        <begin position="946"/>
        <end position="1020"/>
    </location>
</feature>
<dbReference type="Pfam" id="PF00400">
    <property type="entry name" value="WD40"/>
    <property type="match status" value="1"/>
</dbReference>